<proteinExistence type="predicted"/>
<dbReference type="AlphaFoldDB" id="L5L785"/>
<feature type="region of interest" description="Disordered" evidence="1">
    <location>
        <begin position="1"/>
        <end position="33"/>
    </location>
</feature>
<dbReference type="InParanoid" id="L5L785"/>
<dbReference type="Proteomes" id="UP000010552">
    <property type="component" value="Unassembled WGS sequence"/>
</dbReference>
<dbReference type="EMBL" id="KB030256">
    <property type="protein sequence ID" value="ELK19492.1"/>
    <property type="molecule type" value="Genomic_DNA"/>
</dbReference>
<keyword evidence="3" id="KW-1185">Reference proteome</keyword>
<evidence type="ECO:0000313" key="3">
    <source>
        <dbReference type="Proteomes" id="UP000010552"/>
    </source>
</evidence>
<protein>
    <submittedName>
        <fullName evidence="2">Uncharacterized protein</fullName>
    </submittedName>
</protein>
<accession>L5L785</accession>
<evidence type="ECO:0000256" key="1">
    <source>
        <dbReference type="SAM" id="MobiDB-lite"/>
    </source>
</evidence>
<reference evidence="3" key="1">
    <citation type="journal article" date="2013" name="Science">
        <title>Comparative analysis of bat genomes provides insight into the evolution of flight and immunity.</title>
        <authorList>
            <person name="Zhang G."/>
            <person name="Cowled C."/>
            <person name="Shi Z."/>
            <person name="Huang Z."/>
            <person name="Bishop-Lilly K.A."/>
            <person name="Fang X."/>
            <person name="Wynne J.W."/>
            <person name="Xiong Z."/>
            <person name="Baker M.L."/>
            <person name="Zhao W."/>
            <person name="Tachedjian M."/>
            <person name="Zhu Y."/>
            <person name="Zhou P."/>
            <person name="Jiang X."/>
            <person name="Ng J."/>
            <person name="Yang L."/>
            <person name="Wu L."/>
            <person name="Xiao J."/>
            <person name="Feng Y."/>
            <person name="Chen Y."/>
            <person name="Sun X."/>
            <person name="Zhang Y."/>
            <person name="Marsh G.A."/>
            <person name="Crameri G."/>
            <person name="Broder C.C."/>
            <person name="Frey K.G."/>
            <person name="Wang L.F."/>
            <person name="Wang J."/>
        </authorList>
    </citation>
    <scope>NUCLEOTIDE SEQUENCE [LARGE SCALE GENOMIC DNA]</scope>
</reference>
<organism evidence="2 3">
    <name type="scientific">Pteropus alecto</name>
    <name type="common">Black flying fox</name>
    <dbReference type="NCBI Taxonomy" id="9402"/>
    <lineage>
        <taxon>Eukaryota</taxon>
        <taxon>Metazoa</taxon>
        <taxon>Chordata</taxon>
        <taxon>Craniata</taxon>
        <taxon>Vertebrata</taxon>
        <taxon>Euteleostomi</taxon>
        <taxon>Mammalia</taxon>
        <taxon>Eutheria</taxon>
        <taxon>Laurasiatheria</taxon>
        <taxon>Chiroptera</taxon>
        <taxon>Yinpterochiroptera</taxon>
        <taxon>Pteropodoidea</taxon>
        <taxon>Pteropodidae</taxon>
        <taxon>Pteropodinae</taxon>
        <taxon>Pteropus</taxon>
    </lineage>
</organism>
<sequence length="138" mass="13940">MEGPRGAGSEIGAPFSAGSSGAQVLRHRSSWTASPSLPRCPLAYTAGGFAFPDASSDAALLAPINLAPACSWPAPQAGGVPAAAGALRAVAVLPTDSTAVLPTDSTAVLPTDSTADPALRETCTKEQWRPYRAPGNRL</sequence>
<gene>
    <name evidence="2" type="ORF">PAL_GLEAN10004355</name>
</gene>
<evidence type="ECO:0000313" key="2">
    <source>
        <dbReference type="EMBL" id="ELK19492.1"/>
    </source>
</evidence>
<name>L5L785_PTEAL</name>